<dbReference type="Proteomes" id="UP000053237">
    <property type="component" value="Unassembled WGS sequence"/>
</dbReference>
<dbReference type="InParanoid" id="A0A024FWK9"/>
<evidence type="ECO:0000313" key="1">
    <source>
        <dbReference type="EMBL" id="CCI11322.1"/>
    </source>
</evidence>
<evidence type="ECO:0000313" key="2">
    <source>
        <dbReference type="Proteomes" id="UP000053237"/>
    </source>
</evidence>
<protein>
    <submittedName>
        <fullName evidence="1">Uncharacterized protein</fullName>
    </submittedName>
</protein>
<name>A0A024FWK9_9STRA</name>
<dbReference type="AlphaFoldDB" id="A0A024FWK9"/>
<reference evidence="1 2" key="1">
    <citation type="submission" date="2012-05" db="EMBL/GenBank/DDBJ databases">
        <title>Recombination and specialization in a pathogen metapopulation.</title>
        <authorList>
            <person name="Gardiner A."/>
            <person name="Kemen E."/>
            <person name="Schultz-Larsen T."/>
            <person name="MacLean D."/>
            <person name="Van Oosterhout C."/>
            <person name="Jones J.D.G."/>
        </authorList>
    </citation>
    <scope>NUCLEOTIDE SEQUENCE [LARGE SCALE GENOMIC DNA]</scope>
    <source>
        <strain evidence="1 2">Ac Nc2</strain>
    </source>
</reference>
<gene>
    <name evidence="1" type="ORF">BN9_127290</name>
</gene>
<organism evidence="1 2">
    <name type="scientific">Albugo candida</name>
    <dbReference type="NCBI Taxonomy" id="65357"/>
    <lineage>
        <taxon>Eukaryota</taxon>
        <taxon>Sar</taxon>
        <taxon>Stramenopiles</taxon>
        <taxon>Oomycota</taxon>
        <taxon>Peronosporomycetes</taxon>
        <taxon>Albuginales</taxon>
        <taxon>Albuginaceae</taxon>
        <taxon>Albugo</taxon>
    </lineage>
</organism>
<keyword evidence="2" id="KW-1185">Reference proteome</keyword>
<accession>A0A024FWK9</accession>
<comment type="caution">
    <text evidence="1">The sequence shown here is derived from an EMBL/GenBank/DDBJ whole genome shotgun (WGS) entry which is preliminary data.</text>
</comment>
<sequence>MSFEGVVKSICSTSRLCAEDRTTYNIFFICILSVMPKDIYVPHLDYNLLFVAYILNPSSLLEIRLYSATAVSIHTSVYRFIILLSYKQPTISYVGRNSSTRKIVSDFPSEYFAAWDPMPVSTNKKRMGKNVILVGSVFVFVRLQVSKQFSRISFCCYIDSSLSRIANLCR</sequence>
<proteinExistence type="predicted"/>
<dbReference type="EMBL" id="CAIX01000933">
    <property type="protein sequence ID" value="CCI11322.1"/>
    <property type="molecule type" value="Genomic_DNA"/>
</dbReference>